<dbReference type="Proteomes" id="UP000043316">
    <property type="component" value="Unassembled WGS sequence"/>
</dbReference>
<name>A0A0H5LWX7_YERIN</name>
<sequence>MLKNNSIDLSIIYLLAHGNTMFFIDSAGVKIKKRD</sequence>
<keyword evidence="1" id="KW-1133">Transmembrane helix</keyword>
<keyword evidence="1" id="KW-0812">Transmembrane</keyword>
<dbReference type="EMBL" id="CWJI01000007">
    <property type="protein sequence ID" value="CRY55659.1"/>
    <property type="molecule type" value="Genomic_DNA"/>
</dbReference>
<accession>A0A0H5LWX7</accession>
<gene>
    <name evidence="2" type="ORF">ERS008476_02660</name>
</gene>
<keyword evidence="1" id="KW-0472">Membrane</keyword>
<evidence type="ECO:0000313" key="2">
    <source>
        <dbReference type="EMBL" id="CRY55659.1"/>
    </source>
</evidence>
<evidence type="ECO:0000256" key="1">
    <source>
        <dbReference type="SAM" id="Phobius"/>
    </source>
</evidence>
<dbReference type="AlphaFoldDB" id="A0A0H5LWX7"/>
<reference evidence="3" key="1">
    <citation type="submission" date="2015-03" db="EMBL/GenBank/DDBJ databases">
        <authorList>
            <consortium name="Pathogen Informatics"/>
        </authorList>
    </citation>
    <scope>NUCLEOTIDE SEQUENCE [LARGE SCALE GENOMIC DNA]</scope>
    <source>
        <strain evidence="3">R148</strain>
    </source>
</reference>
<organism evidence="2 3">
    <name type="scientific">Yersinia intermedia</name>
    <dbReference type="NCBI Taxonomy" id="631"/>
    <lineage>
        <taxon>Bacteria</taxon>
        <taxon>Pseudomonadati</taxon>
        <taxon>Pseudomonadota</taxon>
        <taxon>Gammaproteobacteria</taxon>
        <taxon>Enterobacterales</taxon>
        <taxon>Yersiniaceae</taxon>
        <taxon>Yersinia</taxon>
    </lineage>
</organism>
<proteinExistence type="predicted"/>
<protein>
    <submittedName>
        <fullName evidence="2">Uncharacterized protein</fullName>
    </submittedName>
</protein>
<feature type="transmembrane region" description="Helical" evidence="1">
    <location>
        <begin position="6"/>
        <end position="24"/>
    </location>
</feature>
<evidence type="ECO:0000313" key="3">
    <source>
        <dbReference type="Proteomes" id="UP000043316"/>
    </source>
</evidence>